<proteinExistence type="predicted"/>
<evidence type="ECO:0000313" key="1">
    <source>
        <dbReference type="EMBL" id="CAE7162290.1"/>
    </source>
</evidence>
<accession>A0A812INC4</accession>
<organism evidence="1 2">
    <name type="scientific">Symbiodinium pilosum</name>
    <name type="common">Dinoflagellate</name>
    <dbReference type="NCBI Taxonomy" id="2952"/>
    <lineage>
        <taxon>Eukaryota</taxon>
        <taxon>Sar</taxon>
        <taxon>Alveolata</taxon>
        <taxon>Dinophyceae</taxon>
        <taxon>Suessiales</taxon>
        <taxon>Symbiodiniaceae</taxon>
        <taxon>Symbiodinium</taxon>
    </lineage>
</organism>
<dbReference type="Proteomes" id="UP000649617">
    <property type="component" value="Unassembled WGS sequence"/>
</dbReference>
<protein>
    <submittedName>
        <fullName evidence="1">Uncharacterized protein</fullName>
    </submittedName>
</protein>
<dbReference type="AlphaFoldDB" id="A0A812INC4"/>
<evidence type="ECO:0000313" key="2">
    <source>
        <dbReference type="Proteomes" id="UP000649617"/>
    </source>
</evidence>
<dbReference type="EMBL" id="CAJNIZ010000448">
    <property type="protein sequence ID" value="CAE7162290.1"/>
    <property type="molecule type" value="Genomic_DNA"/>
</dbReference>
<keyword evidence="2" id="KW-1185">Reference proteome</keyword>
<reference evidence="1" key="1">
    <citation type="submission" date="2021-02" db="EMBL/GenBank/DDBJ databases">
        <authorList>
            <person name="Dougan E. K."/>
            <person name="Rhodes N."/>
            <person name="Thang M."/>
            <person name="Chan C."/>
        </authorList>
    </citation>
    <scope>NUCLEOTIDE SEQUENCE</scope>
</reference>
<sequence>MLYACCAATAYSLDMSDVLIPQDADQLLIAINTSFGEMPHGTAVEYSDLTQTMPETTPRVVTADCCSFVANS</sequence>
<comment type="caution">
    <text evidence="1">The sequence shown here is derived from an EMBL/GenBank/DDBJ whole genome shotgun (WGS) entry which is preliminary data.</text>
</comment>
<name>A0A812INC4_SYMPI</name>
<gene>
    <name evidence="1" type="ORF">SPIL2461_LOCUS559</name>
</gene>